<feature type="transmembrane region" description="Helical" evidence="2">
    <location>
        <begin position="139"/>
        <end position="159"/>
    </location>
</feature>
<proteinExistence type="predicted"/>
<feature type="transmembrane region" description="Helical" evidence="2">
    <location>
        <begin position="109"/>
        <end position="127"/>
    </location>
</feature>
<feature type="region of interest" description="Disordered" evidence="1">
    <location>
        <begin position="1"/>
        <end position="27"/>
    </location>
</feature>
<accession>A0A9W7EJ33</accession>
<evidence type="ECO:0000313" key="3">
    <source>
        <dbReference type="EMBL" id="GMH78748.1"/>
    </source>
</evidence>
<evidence type="ECO:0000313" key="4">
    <source>
        <dbReference type="Proteomes" id="UP001165122"/>
    </source>
</evidence>
<name>A0A9W7EJ33_9STRA</name>
<keyword evidence="2" id="KW-0812">Transmembrane</keyword>
<comment type="caution">
    <text evidence="3">The sequence shown here is derived from an EMBL/GenBank/DDBJ whole genome shotgun (WGS) entry which is preliminary data.</text>
</comment>
<reference evidence="4" key="1">
    <citation type="journal article" date="2023" name="Commun. Biol.">
        <title>Genome analysis of Parmales, the sister group of diatoms, reveals the evolutionary specialization of diatoms from phago-mixotrophs to photoautotrophs.</title>
        <authorList>
            <person name="Ban H."/>
            <person name="Sato S."/>
            <person name="Yoshikawa S."/>
            <person name="Yamada K."/>
            <person name="Nakamura Y."/>
            <person name="Ichinomiya M."/>
            <person name="Sato N."/>
            <person name="Blanc-Mathieu R."/>
            <person name="Endo H."/>
            <person name="Kuwata A."/>
            <person name="Ogata H."/>
        </authorList>
    </citation>
    <scope>NUCLEOTIDE SEQUENCE [LARGE SCALE GENOMIC DNA]</scope>
    <source>
        <strain evidence="4">NIES 3700</strain>
    </source>
</reference>
<evidence type="ECO:0000256" key="1">
    <source>
        <dbReference type="SAM" id="MobiDB-lite"/>
    </source>
</evidence>
<dbReference type="Proteomes" id="UP001165122">
    <property type="component" value="Unassembled WGS sequence"/>
</dbReference>
<gene>
    <name evidence="3" type="ORF">TrLO_g1468</name>
</gene>
<keyword evidence="4" id="KW-1185">Reference proteome</keyword>
<dbReference type="EMBL" id="BRXW01000909">
    <property type="protein sequence ID" value="GMH78748.1"/>
    <property type="molecule type" value="Genomic_DNA"/>
</dbReference>
<feature type="transmembrane region" description="Helical" evidence="2">
    <location>
        <begin position="69"/>
        <end position="88"/>
    </location>
</feature>
<keyword evidence="2" id="KW-0472">Membrane</keyword>
<dbReference type="AlphaFoldDB" id="A0A9W7EJ33"/>
<protein>
    <submittedName>
        <fullName evidence="3">Uncharacterized protein</fullName>
    </submittedName>
</protein>
<evidence type="ECO:0000256" key="2">
    <source>
        <dbReference type="SAM" id="Phobius"/>
    </source>
</evidence>
<keyword evidence="2" id="KW-1133">Transmembrane helix</keyword>
<sequence>MATEVDLEAQKNEVAEQPRACASTTGNTSKTTKIKHFRYGLTFNAVLTLSSNLLYYIYDWNEWTDDTLYISFTPIIIVLFLAICMYCLNKPGGDGHVTIGGRLVTKCMTYILSAVGLGAAFAIAYLWNSKDSHDEALVAISSTVPWVSVFMLTCLALYSPLDGTLLSVRGFAILSALCHRIGM</sequence>
<feature type="transmembrane region" description="Helical" evidence="2">
    <location>
        <begin position="39"/>
        <end position="57"/>
    </location>
</feature>
<organism evidence="3 4">
    <name type="scientific">Triparma laevis f. longispina</name>
    <dbReference type="NCBI Taxonomy" id="1714387"/>
    <lineage>
        <taxon>Eukaryota</taxon>
        <taxon>Sar</taxon>
        <taxon>Stramenopiles</taxon>
        <taxon>Ochrophyta</taxon>
        <taxon>Bolidophyceae</taxon>
        <taxon>Parmales</taxon>
        <taxon>Triparmaceae</taxon>
        <taxon>Triparma</taxon>
    </lineage>
</organism>